<evidence type="ECO:0000313" key="1">
    <source>
        <dbReference type="EMBL" id="KAG2854223.1"/>
    </source>
</evidence>
<dbReference type="AlphaFoldDB" id="A0A8T1I090"/>
<organism evidence="3 4">
    <name type="scientific">Phytophthora cactorum</name>
    <dbReference type="NCBI Taxonomy" id="29920"/>
    <lineage>
        <taxon>Eukaryota</taxon>
        <taxon>Sar</taxon>
        <taxon>Stramenopiles</taxon>
        <taxon>Oomycota</taxon>
        <taxon>Peronosporomycetes</taxon>
        <taxon>Peronosporales</taxon>
        <taxon>Peronosporaceae</taxon>
        <taxon>Phytophthora</taxon>
    </lineage>
</organism>
<gene>
    <name evidence="1" type="ORF">PC113_g13501</name>
    <name evidence="2" type="ORF">PC117_g772</name>
    <name evidence="3" type="ORF">PC129_g11348</name>
</gene>
<dbReference type="EMBL" id="RCMV01000397">
    <property type="protein sequence ID" value="KAG3217823.1"/>
    <property type="molecule type" value="Genomic_DNA"/>
</dbReference>
<protein>
    <submittedName>
        <fullName evidence="3">Uncharacterized protein</fullName>
    </submittedName>
</protein>
<name>A0A8T1I090_9STRA</name>
<sequence>MPKRKYQASPIQATKPTSVCDYCEKEFTTRGMTSHLKKCIKKRAHDIATAEKTRTYNFSILNESVHEVIVSFLSNQTLTKLQMITGDHFEECEPELAGFCCECENDNPVIAGGLCRKCIPKELMSHASRPQSSKRYGVVSIATDTSNMRPSDVAMGLTHHTERTHTQGGAAHHVRYGRQNNLTCEEEDRAALEVDRLHHNVLGTYQ</sequence>
<dbReference type="Proteomes" id="UP000735874">
    <property type="component" value="Unassembled WGS sequence"/>
</dbReference>
<dbReference type="Proteomes" id="UP000736787">
    <property type="component" value="Unassembled WGS sequence"/>
</dbReference>
<dbReference type="VEuPathDB" id="FungiDB:PC110_g675"/>
<reference evidence="3" key="1">
    <citation type="submission" date="2018-05" db="EMBL/GenBank/DDBJ databases">
        <title>Effector identification in a new, highly contiguous assembly of the strawberry crown rot pathogen Phytophthora cactorum.</title>
        <authorList>
            <person name="Armitage A.D."/>
            <person name="Nellist C.F."/>
            <person name="Bates H."/>
            <person name="Vickerstaff R.J."/>
            <person name="Harrison R.J."/>
        </authorList>
    </citation>
    <scope>NUCLEOTIDE SEQUENCE</scope>
    <source>
        <strain evidence="1">15-7</strain>
        <strain evidence="2">4040</strain>
        <strain evidence="3">P421</strain>
    </source>
</reference>
<dbReference type="EMBL" id="RCMG01000439">
    <property type="protein sequence ID" value="KAG2854223.1"/>
    <property type="molecule type" value="Genomic_DNA"/>
</dbReference>
<evidence type="ECO:0000313" key="4">
    <source>
        <dbReference type="Proteomes" id="UP000760860"/>
    </source>
</evidence>
<evidence type="ECO:0000313" key="3">
    <source>
        <dbReference type="EMBL" id="KAG3217823.1"/>
    </source>
</evidence>
<proteinExistence type="predicted"/>
<evidence type="ECO:0000313" key="2">
    <source>
        <dbReference type="EMBL" id="KAG2954979.1"/>
    </source>
</evidence>
<comment type="caution">
    <text evidence="3">The sequence shown here is derived from an EMBL/GenBank/DDBJ whole genome shotgun (WGS) entry which is preliminary data.</text>
</comment>
<dbReference type="Proteomes" id="UP000760860">
    <property type="component" value="Unassembled WGS sequence"/>
</dbReference>
<dbReference type="EMBL" id="RCMK01000008">
    <property type="protein sequence ID" value="KAG2954979.1"/>
    <property type="molecule type" value="Genomic_DNA"/>
</dbReference>
<accession>A0A8T1I090</accession>